<dbReference type="AlphaFoldDB" id="A0A0V1IYC1"/>
<evidence type="ECO:0000313" key="2">
    <source>
        <dbReference type="EMBL" id="KRY69397.1"/>
    </source>
</evidence>
<evidence type="ECO:0000313" key="5">
    <source>
        <dbReference type="Proteomes" id="UP000054632"/>
    </source>
</evidence>
<dbReference type="Proteomes" id="UP000054805">
    <property type="component" value="Unassembled WGS sequence"/>
</dbReference>
<dbReference type="Proteomes" id="UP000054632">
    <property type="component" value="Unassembled WGS sequence"/>
</dbReference>
<sequence length="160" mass="18181">MLGGKLKLSSQRVKVKIWGLRGAVDASNMVGWKNSGSTLQAVCFYALQDVGRLSLVVEAGKQLVLSFVSSSTRQHNNTSSRNERRGTAEQSKRNKDRRVTTAKETRVHKNERIFSFQAGELLSSERKLCLLAEMQRAFIFSRLFVIYIALNYFEIYENNV</sequence>
<organism evidence="3 6">
    <name type="scientific">Trichinella pseudospiralis</name>
    <name type="common">Parasitic roundworm</name>
    <dbReference type="NCBI Taxonomy" id="6337"/>
    <lineage>
        <taxon>Eukaryota</taxon>
        <taxon>Metazoa</taxon>
        <taxon>Ecdysozoa</taxon>
        <taxon>Nematoda</taxon>
        <taxon>Enoplea</taxon>
        <taxon>Dorylaimia</taxon>
        <taxon>Trichinellida</taxon>
        <taxon>Trichinellidae</taxon>
        <taxon>Trichinella</taxon>
    </lineage>
</organism>
<protein>
    <submittedName>
        <fullName evidence="3">Uncharacterized protein</fullName>
    </submittedName>
</protein>
<dbReference type="EMBL" id="JYDR01000091">
    <property type="protein sequence ID" value="KRY69397.1"/>
    <property type="molecule type" value="Genomic_DNA"/>
</dbReference>
<proteinExistence type="predicted"/>
<evidence type="ECO:0000256" key="1">
    <source>
        <dbReference type="SAM" id="MobiDB-lite"/>
    </source>
</evidence>
<feature type="compositionally biased region" description="Basic and acidic residues" evidence="1">
    <location>
        <begin position="81"/>
        <end position="104"/>
    </location>
</feature>
<keyword evidence="6" id="KW-1185">Reference proteome</keyword>
<dbReference type="Proteomes" id="UP000054826">
    <property type="component" value="Unassembled WGS sequence"/>
</dbReference>
<reference evidence="5 6" key="1">
    <citation type="submission" date="2015-01" db="EMBL/GenBank/DDBJ databases">
        <title>Evolution of Trichinella species and genotypes.</title>
        <authorList>
            <person name="Korhonen P.K."/>
            <person name="Edoardo P."/>
            <person name="Giuseppe L.R."/>
            <person name="Gasser R.B."/>
        </authorList>
    </citation>
    <scope>NUCLEOTIDE SEQUENCE [LARGE SCALE GENOMIC DNA]</scope>
    <source>
        <strain evidence="2">ISS13</strain>
        <strain evidence="4">ISS176</strain>
        <strain evidence="3">ISS588</strain>
    </source>
</reference>
<comment type="caution">
    <text evidence="3">The sequence shown here is derived from an EMBL/GenBank/DDBJ whole genome shotgun (WGS) entry which is preliminary data.</text>
</comment>
<gene>
    <name evidence="2" type="ORF">T4A_9324</name>
    <name evidence="3" type="ORF">T4B_130</name>
    <name evidence="4" type="ORF">T4C_12122</name>
</gene>
<feature type="region of interest" description="Disordered" evidence="1">
    <location>
        <begin position="73"/>
        <end position="104"/>
    </location>
</feature>
<evidence type="ECO:0000313" key="4">
    <source>
        <dbReference type="EMBL" id="KRZ36651.1"/>
    </source>
</evidence>
<dbReference type="EMBL" id="JYDV01000069">
    <property type="protein sequence ID" value="KRZ36651.1"/>
    <property type="molecule type" value="Genomic_DNA"/>
</dbReference>
<accession>A0A0V1IYC1</accession>
<evidence type="ECO:0000313" key="6">
    <source>
        <dbReference type="Proteomes" id="UP000054805"/>
    </source>
</evidence>
<evidence type="ECO:0000313" key="3">
    <source>
        <dbReference type="EMBL" id="KRZ27734.1"/>
    </source>
</evidence>
<name>A0A0V1IYC1_TRIPS</name>
<dbReference type="EMBL" id="JYDS01000067">
    <property type="protein sequence ID" value="KRZ27734.1"/>
    <property type="molecule type" value="Genomic_DNA"/>
</dbReference>